<dbReference type="EMBL" id="QTUC01000001">
    <property type="protein sequence ID" value="REF38176.1"/>
    <property type="molecule type" value="Genomic_DNA"/>
</dbReference>
<evidence type="ECO:0000256" key="1">
    <source>
        <dbReference type="ARBA" id="ARBA00004141"/>
    </source>
</evidence>
<feature type="transmembrane region" description="Helical" evidence="6">
    <location>
        <begin position="433"/>
        <end position="453"/>
    </location>
</feature>
<dbReference type="Gene3D" id="1.20.1740.10">
    <property type="entry name" value="Amino acid/polyamine transporter I"/>
    <property type="match status" value="1"/>
</dbReference>
<feature type="transmembrane region" description="Helical" evidence="6">
    <location>
        <begin position="32"/>
        <end position="54"/>
    </location>
</feature>
<dbReference type="PIRSF" id="PIRSF006060">
    <property type="entry name" value="AA_transporter"/>
    <property type="match status" value="1"/>
</dbReference>
<feature type="transmembrane region" description="Helical" evidence="6">
    <location>
        <begin position="239"/>
        <end position="265"/>
    </location>
</feature>
<dbReference type="RefSeq" id="WP_115851513.1">
    <property type="nucleotide sequence ID" value="NZ_QTUC01000001.1"/>
</dbReference>
<evidence type="ECO:0000256" key="6">
    <source>
        <dbReference type="SAM" id="Phobius"/>
    </source>
</evidence>
<comment type="caution">
    <text evidence="7">The sequence shown here is derived from an EMBL/GenBank/DDBJ whole genome shotgun (WGS) entry which is preliminary data.</text>
</comment>
<evidence type="ECO:0000256" key="3">
    <source>
        <dbReference type="ARBA" id="ARBA00022692"/>
    </source>
</evidence>
<reference evidence="7 8" key="1">
    <citation type="submission" date="2018-08" db="EMBL/GenBank/DDBJ databases">
        <title>Sequencing the genomes of 1000 actinobacteria strains.</title>
        <authorList>
            <person name="Klenk H.-P."/>
        </authorList>
    </citation>
    <scope>NUCLEOTIDE SEQUENCE [LARGE SCALE GENOMIC DNA]</scope>
    <source>
        <strain evidence="7 8">DSM 22891</strain>
    </source>
</reference>
<dbReference type="PANTHER" id="PTHR43243:SF4">
    <property type="entry name" value="CATIONIC AMINO ACID TRANSPORTER 4"/>
    <property type="match status" value="1"/>
</dbReference>
<feature type="transmembrane region" description="Helical" evidence="6">
    <location>
        <begin position="103"/>
        <end position="130"/>
    </location>
</feature>
<feature type="transmembrane region" description="Helical" evidence="6">
    <location>
        <begin position="325"/>
        <end position="348"/>
    </location>
</feature>
<evidence type="ECO:0000256" key="5">
    <source>
        <dbReference type="ARBA" id="ARBA00023136"/>
    </source>
</evidence>
<evidence type="ECO:0000256" key="2">
    <source>
        <dbReference type="ARBA" id="ARBA00022448"/>
    </source>
</evidence>
<keyword evidence="5 6" id="KW-0472">Membrane</keyword>
<dbReference type="PANTHER" id="PTHR43243">
    <property type="entry name" value="INNER MEMBRANE TRANSPORTER YGJI-RELATED"/>
    <property type="match status" value="1"/>
</dbReference>
<proteinExistence type="predicted"/>
<sequence>MDLLRTKTVEASIADTLEPEHRLKRDLGVLDLIVFGVGVTIGGGLFVLTGTAAATYAGPAVALSFVIAAVACGLAALCYAEFASTVPVAGSAYAYSYATLGELIAWMIGWDLILEFFVGAAAVASGWSGYLATALEGTPIAIPSAVANTSVGFMNLPAGLLVLALTAVLVAGIKLSSRINQAAVALKVGVALVFVVAGAFFVRTSNLVPFVPPPEPSERAGGVAQPLIQALFGVEPAAFGWAGVVSGAAVVFFAFIGFDVVATTAEETRNPQRSMPLGIMGTLAICTLLYVAVSLVLTGMRSYRQIDPNDAAPLATAMVSAGHPVIGRLIAVGAAAGITVVVMILLLGQTRVAFAMARDGLLPGFLARVHPRFRTPYVVTMIVGVAVAVLASFTSISVLAELVNIGTLAAFILVSVGVLVLRRTRPDLPRAFRTPWVPVVPLLSALVCVYLMLNLAIETWIRFLVWMAIGLVIYGTYGRLHSRLANQQAEPPTQTSSQG</sequence>
<comment type="subcellular location">
    <subcellularLocation>
        <location evidence="1">Membrane</location>
        <topology evidence="1">Multi-pass membrane protein</topology>
    </subcellularLocation>
</comment>
<keyword evidence="4 6" id="KW-1133">Transmembrane helix</keyword>
<protein>
    <submittedName>
        <fullName evidence="7">Amino acid/polyamine/organocation transporter (APC superfamily)</fullName>
    </submittedName>
</protein>
<keyword evidence="8" id="KW-1185">Reference proteome</keyword>
<feature type="transmembrane region" description="Helical" evidence="6">
    <location>
        <begin position="60"/>
        <end position="82"/>
    </location>
</feature>
<feature type="transmembrane region" description="Helical" evidence="6">
    <location>
        <begin position="377"/>
        <end position="396"/>
    </location>
</feature>
<dbReference type="Proteomes" id="UP000256485">
    <property type="component" value="Unassembled WGS sequence"/>
</dbReference>
<dbReference type="GO" id="GO:0016020">
    <property type="term" value="C:membrane"/>
    <property type="evidence" value="ECO:0007669"/>
    <property type="project" value="UniProtKB-SubCell"/>
</dbReference>
<feature type="transmembrane region" description="Helical" evidence="6">
    <location>
        <begin position="277"/>
        <end position="297"/>
    </location>
</feature>
<keyword evidence="2" id="KW-0813">Transport</keyword>
<dbReference type="Pfam" id="PF13520">
    <property type="entry name" value="AA_permease_2"/>
    <property type="match status" value="1"/>
</dbReference>
<gene>
    <name evidence="7" type="ORF">DFJ64_3647</name>
</gene>
<dbReference type="InterPro" id="IPR002293">
    <property type="entry name" value="AA/rel_permease1"/>
</dbReference>
<organism evidence="7 8">
    <name type="scientific">Thermasporomyces composti</name>
    <dbReference type="NCBI Taxonomy" id="696763"/>
    <lineage>
        <taxon>Bacteria</taxon>
        <taxon>Bacillati</taxon>
        <taxon>Actinomycetota</taxon>
        <taxon>Actinomycetes</taxon>
        <taxon>Propionibacteriales</taxon>
        <taxon>Nocardioidaceae</taxon>
        <taxon>Thermasporomyces</taxon>
    </lineage>
</organism>
<keyword evidence="3 6" id="KW-0812">Transmembrane</keyword>
<feature type="transmembrane region" description="Helical" evidence="6">
    <location>
        <begin position="402"/>
        <end position="421"/>
    </location>
</feature>
<feature type="transmembrane region" description="Helical" evidence="6">
    <location>
        <begin position="184"/>
        <end position="202"/>
    </location>
</feature>
<dbReference type="AlphaFoldDB" id="A0A3D9VA55"/>
<accession>A0A3D9VA55</accession>
<feature type="transmembrane region" description="Helical" evidence="6">
    <location>
        <begin position="150"/>
        <end position="172"/>
    </location>
</feature>
<evidence type="ECO:0000313" key="8">
    <source>
        <dbReference type="Proteomes" id="UP000256485"/>
    </source>
</evidence>
<evidence type="ECO:0000256" key="4">
    <source>
        <dbReference type="ARBA" id="ARBA00022989"/>
    </source>
</evidence>
<name>A0A3D9VA55_THECX</name>
<dbReference type="OrthoDB" id="9762947at2"/>
<dbReference type="GO" id="GO:0015171">
    <property type="term" value="F:amino acid transmembrane transporter activity"/>
    <property type="evidence" value="ECO:0007669"/>
    <property type="project" value="TreeGrafter"/>
</dbReference>
<feature type="transmembrane region" description="Helical" evidence="6">
    <location>
        <begin position="459"/>
        <end position="477"/>
    </location>
</feature>
<evidence type="ECO:0000313" key="7">
    <source>
        <dbReference type="EMBL" id="REF38176.1"/>
    </source>
</evidence>